<dbReference type="Proteomes" id="UP000809829">
    <property type="component" value="Unassembled WGS sequence"/>
</dbReference>
<dbReference type="Pfam" id="PF02618">
    <property type="entry name" value="YceG"/>
    <property type="match status" value="1"/>
</dbReference>
<protein>
    <recommendedName>
        <fullName evidence="3">YceG-like family protein</fullName>
    </recommendedName>
</protein>
<dbReference type="Gene3D" id="3.30.1490.480">
    <property type="entry name" value="Endolytic murein transglycosylase"/>
    <property type="match status" value="1"/>
</dbReference>
<gene>
    <name evidence="1" type="ORF">JOC83_000350</name>
</gene>
<accession>A0ABS2QSL8</accession>
<organism evidence="1 2">
    <name type="scientific">Priestia iocasae</name>
    <dbReference type="NCBI Taxonomy" id="2291674"/>
    <lineage>
        <taxon>Bacteria</taxon>
        <taxon>Bacillati</taxon>
        <taxon>Bacillota</taxon>
        <taxon>Bacilli</taxon>
        <taxon>Bacillales</taxon>
        <taxon>Bacillaceae</taxon>
        <taxon>Priestia</taxon>
    </lineage>
</organism>
<evidence type="ECO:0000313" key="1">
    <source>
        <dbReference type="EMBL" id="MBM7701524.1"/>
    </source>
</evidence>
<dbReference type="RefSeq" id="WP_205182896.1">
    <property type="nucleotide sequence ID" value="NZ_JAFBFC010000001.1"/>
</dbReference>
<dbReference type="InterPro" id="IPR003770">
    <property type="entry name" value="MLTG-like"/>
</dbReference>
<evidence type="ECO:0000313" key="2">
    <source>
        <dbReference type="Proteomes" id="UP000809829"/>
    </source>
</evidence>
<proteinExistence type="predicted"/>
<comment type="caution">
    <text evidence="1">The sequence shown here is derived from an EMBL/GenBank/DDBJ whole genome shotgun (WGS) entry which is preliminary data.</text>
</comment>
<sequence>MNRSTLQGFSTGVLLATSILGLVYYMEGNNQPDDKSVSSVQHAQQYLDSKGYATIKQADYEHLLQAQKNQKHNENSAPHEKDKASHLINKAKIEITSGMTSMDISSKLVEAKIIKNSADFEQYLAKNQLTTKIQIGSYLLSSDMSHKEIAEILTNTN</sequence>
<dbReference type="EMBL" id="JAFBFC010000001">
    <property type="protein sequence ID" value="MBM7701524.1"/>
    <property type="molecule type" value="Genomic_DNA"/>
</dbReference>
<keyword evidence="2" id="KW-1185">Reference proteome</keyword>
<reference evidence="1 2" key="1">
    <citation type="submission" date="2021-01" db="EMBL/GenBank/DDBJ databases">
        <title>Genomic Encyclopedia of Type Strains, Phase IV (KMG-IV): sequencing the most valuable type-strain genomes for metagenomic binning, comparative biology and taxonomic classification.</title>
        <authorList>
            <person name="Goeker M."/>
        </authorList>
    </citation>
    <scope>NUCLEOTIDE SEQUENCE [LARGE SCALE GENOMIC DNA]</scope>
    <source>
        <strain evidence="1 2">DSM 104297</strain>
    </source>
</reference>
<evidence type="ECO:0008006" key="3">
    <source>
        <dbReference type="Google" id="ProtNLM"/>
    </source>
</evidence>
<name>A0ABS2QSL8_9BACI</name>